<dbReference type="Proteomes" id="UP000319769">
    <property type="component" value="Unassembled WGS sequence"/>
</dbReference>
<dbReference type="GO" id="GO:0005576">
    <property type="term" value="C:extracellular region"/>
    <property type="evidence" value="ECO:0007669"/>
    <property type="project" value="TreeGrafter"/>
</dbReference>
<dbReference type="PANTHER" id="PTHR33371:SF15">
    <property type="entry name" value="LIPOPROTEIN LPRN"/>
    <property type="match status" value="1"/>
</dbReference>
<dbReference type="InterPro" id="IPR003399">
    <property type="entry name" value="Mce/MlaD"/>
</dbReference>
<dbReference type="PANTHER" id="PTHR33371">
    <property type="entry name" value="INTERMEMBRANE PHOSPHOLIPID TRANSPORT SYSTEM BINDING PROTEIN MLAD-RELATED"/>
    <property type="match status" value="1"/>
</dbReference>
<dbReference type="EMBL" id="VMNW02000089">
    <property type="protein sequence ID" value="KAA9152316.1"/>
    <property type="molecule type" value="Genomic_DNA"/>
</dbReference>
<evidence type="ECO:0000313" key="4">
    <source>
        <dbReference type="Proteomes" id="UP000319769"/>
    </source>
</evidence>
<name>A0A5N0UP66_9PSEU</name>
<sequence length="365" mass="38169">MKRLLVLLTVFAVTGCSGLYDVPLPGGADLGPHPYTVTAEFADVMDLVPQASVRVNDVPVGRVDAIGLAETSNTAEVTITLNGNTRLPANTAAALQQSSLLGEKYVQLIAPPADQAQGTLTGGSVIGLDRTSRGPEVEEVLGALSLLLNGGGIGQVQSIVRELNSAMSGNEPQLREFLSTVDQTVRGLDGQRANITAAIDGLNRLSGTVSRQRGDIANALENLAPGLRVINEQRDQLLTMLRSLDSLSGVAVDTVTRSRDELVADLRSLTPTLRQLAAAGRDLPESLQDLITFPFTDYAVNDVQGDYFNADVNVDLDLSGLLQTVSSLQATAPVSTPALPLPAANPPQNDDGVSGLLHDLLGGGP</sequence>
<evidence type="ECO:0000313" key="3">
    <source>
        <dbReference type="EMBL" id="KAA9152316.1"/>
    </source>
</evidence>
<dbReference type="Pfam" id="PF11887">
    <property type="entry name" value="Mce4_CUP1"/>
    <property type="match status" value="1"/>
</dbReference>
<feature type="domain" description="Mammalian cell entry C-terminal" evidence="2">
    <location>
        <begin position="119"/>
        <end position="288"/>
    </location>
</feature>
<dbReference type="InterPro" id="IPR024516">
    <property type="entry name" value="Mce_C"/>
</dbReference>
<gene>
    <name evidence="3" type="ORF">FPZ12_037165</name>
</gene>
<keyword evidence="4" id="KW-1185">Reference proteome</keyword>
<dbReference type="OrthoDB" id="9774928at2"/>
<dbReference type="AlphaFoldDB" id="A0A5N0UP66"/>
<comment type="caution">
    <text evidence="3">The sequence shown here is derived from an EMBL/GenBank/DDBJ whole genome shotgun (WGS) entry which is preliminary data.</text>
</comment>
<dbReference type="RefSeq" id="WP_144753309.1">
    <property type="nucleotide sequence ID" value="NZ_VMNW02000089.1"/>
</dbReference>
<evidence type="ECO:0000259" key="2">
    <source>
        <dbReference type="Pfam" id="PF11887"/>
    </source>
</evidence>
<reference evidence="3" key="1">
    <citation type="submission" date="2019-09" db="EMBL/GenBank/DDBJ databases">
        <authorList>
            <person name="Teo W.F.A."/>
            <person name="Duangmal K."/>
        </authorList>
    </citation>
    <scope>NUCLEOTIDE SEQUENCE [LARGE SCALE GENOMIC DNA]</scope>
    <source>
        <strain evidence="3">K81G1</strain>
    </source>
</reference>
<dbReference type="Pfam" id="PF02470">
    <property type="entry name" value="MlaD"/>
    <property type="match status" value="1"/>
</dbReference>
<protein>
    <submittedName>
        <fullName evidence="3">MCE family protein</fullName>
    </submittedName>
</protein>
<organism evidence="3 4">
    <name type="scientific">Amycolatopsis acidicola</name>
    <dbReference type="NCBI Taxonomy" id="2596893"/>
    <lineage>
        <taxon>Bacteria</taxon>
        <taxon>Bacillati</taxon>
        <taxon>Actinomycetota</taxon>
        <taxon>Actinomycetes</taxon>
        <taxon>Pseudonocardiales</taxon>
        <taxon>Pseudonocardiaceae</taxon>
        <taxon>Amycolatopsis</taxon>
    </lineage>
</organism>
<dbReference type="NCBIfam" id="TIGR00996">
    <property type="entry name" value="Mtu_fam_mce"/>
    <property type="match status" value="1"/>
</dbReference>
<evidence type="ECO:0000259" key="1">
    <source>
        <dbReference type="Pfam" id="PF02470"/>
    </source>
</evidence>
<dbReference type="InterPro" id="IPR052336">
    <property type="entry name" value="MlaD_Phospholipid_Transporter"/>
</dbReference>
<feature type="domain" description="Mce/MlaD" evidence="1">
    <location>
        <begin position="34"/>
        <end position="110"/>
    </location>
</feature>
<accession>A0A5N0UP66</accession>
<proteinExistence type="predicted"/>
<dbReference type="PROSITE" id="PS51257">
    <property type="entry name" value="PROKAR_LIPOPROTEIN"/>
    <property type="match status" value="1"/>
</dbReference>
<dbReference type="InterPro" id="IPR005693">
    <property type="entry name" value="Mce"/>
</dbReference>